<accession>A0A9W8XVS7</accession>
<proteinExistence type="predicted"/>
<sequence length="70" mass="7890">MATLDPKIRQQQLTYIAQLGTDSDFTLNTDAAPKAEFTRLAVEFLGWITTGRTPEDLEFRKAVFVGKNIE</sequence>
<name>A0A9W8XVS7_9PLEO</name>
<dbReference type="AlphaFoldDB" id="A0A9W8XVS7"/>
<dbReference type="GeneID" id="80904286"/>
<protein>
    <submittedName>
        <fullName evidence="1">Uncharacterized protein</fullName>
    </submittedName>
</protein>
<gene>
    <name evidence="1" type="ORF">N0V89_000756</name>
</gene>
<reference evidence="1" key="1">
    <citation type="submission" date="2022-10" db="EMBL/GenBank/DDBJ databases">
        <title>Tapping the CABI collections for fungal endophytes: first genome assemblies for Collariella, Neodidymelliopsis, Ascochyta clinopodiicola, Didymella pomorum, Didymosphaeria variabile, Neocosmospora piperis and Neocucurbitaria cava.</title>
        <authorList>
            <person name="Hill R."/>
        </authorList>
    </citation>
    <scope>NUCLEOTIDE SEQUENCE</scope>
    <source>
        <strain evidence="1">IMI 356815</strain>
    </source>
</reference>
<dbReference type="RefSeq" id="XP_056076398.1">
    <property type="nucleotide sequence ID" value="XM_056209576.1"/>
</dbReference>
<organism evidence="1 2">
    <name type="scientific">Didymosphaeria variabile</name>
    <dbReference type="NCBI Taxonomy" id="1932322"/>
    <lineage>
        <taxon>Eukaryota</taxon>
        <taxon>Fungi</taxon>
        <taxon>Dikarya</taxon>
        <taxon>Ascomycota</taxon>
        <taxon>Pezizomycotina</taxon>
        <taxon>Dothideomycetes</taxon>
        <taxon>Pleosporomycetidae</taxon>
        <taxon>Pleosporales</taxon>
        <taxon>Massarineae</taxon>
        <taxon>Didymosphaeriaceae</taxon>
        <taxon>Didymosphaeria</taxon>
    </lineage>
</organism>
<evidence type="ECO:0000313" key="1">
    <source>
        <dbReference type="EMBL" id="KAJ4360196.1"/>
    </source>
</evidence>
<dbReference type="Proteomes" id="UP001140513">
    <property type="component" value="Unassembled WGS sequence"/>
</dbReference>
<dbReference type="EMBL" id="JAPEUX010000001">
    <property type="protein sequence ID" value="KAJ4360196.1"/>
    <property type="molecule type" value="Genomic_DNA"/>
</dbReference>
<evidence type="ECO:0000313" key="2">
    <source>
        <dbReference type="Proteomes" id="UP001140513"/>
    </source>
</evidence>
<comment type="caution">
    <text evidence="1">The sequence shown here is derived from an EMBL/GenBank/DDBJ whole genome shotgun (WGS) entry which is preliminary data.</text>
</comment>
<keyword evidence="2" id="KW-1185">Reference proteome</keyword>
<dbReference type="OrthoDB" id="6105938at2759"/>